<evidence type="ECO:0000256" key="1">
    <source>
        <dbReference type="SAM" id="MobiDB-lite"/>
    </source>
</evidence>
<organism evidence="2 3">
    <name type="scientific">Phytophthora fragariae</name>
    <dbReference type="NCBI Taxonomy" id="53985"/>
    <lineage>
        <taxon>Eukaryota</taxon>
        <taxon>Sar</taxon>
        <taxon>Stramenopiles</taxon>
        <taxon>Oomycota</taxon>
        <taxon>Peronosporomycetes</taxon>
        <taxon>Peronosporales</taxon>
        <taxon>Peronosporaceae</taxon>
        <taxon>Phytophthora</taxon>
    </lineage>
</organism>
<evidence type="ECO:0000313" key="3">
    <source>
        <dbReference type="Proteomes" id="UP000488956"/>
    </source>
</evidence>
<proteinExistence type="predicted"/>
<feature type="region of interest" description="Disordered" evidence="1">
    <location>
        <begin position="32"/>
        <end position="54"/>
    </location>
</feature>
<evidence type="ECO:0000313" key="2">
    <source>
        <dbReference type="EMBL" id="KAE9118035.1"/>
    </source>
</evidence>
<comment type="caution">
    <text evidence="2">The sequence shown here is derived from an EMBL/GenBank/DDBJ whole genome shotgun (WGS) entry which is preliminary data.</text>
</comment>
<dbReference type="Proteomes" id="UP000488956">
    <property type="component" value="Unassembled WGS sequence"/>
</dbReference>
<feature type="compositionally biased region" description="Basic residues" evidence="1">
    <location>
        <begin position="45"/>
        <end position="54"/>
    </location>
</feature>
<dbReference type="EMBL" id="QXFX01000378">
    <property type="protein sequence ID" value="KAE9118035.1"/>
    <property type="molecule type" value="Genomic_DNA"/>
</dbReference>
<accession>A0A6G0LF13</accession>
<gene>
    <name evidence="2" type="ORF">PF010_g8371</name>
</gene>
<name>A0A6G0LF13_9STRA</name>
<sequence>MSAVSAVSAAVGTATLWLHVYATRTYLRSEGAEATNDPFAQPHKLVPRRGGRYK</sequence>
<reference evidence="2 3" key="1">
    <citation type="submission" date="2018-09" db="EMBL/GenBank/DDBJ databases">
        <title>Genomic investigation of the strawberry pathogen Phytophthora fragariae indicates pathogenicity is determined by transcriptional variation in three key races.</title>
        <authorList>
            <person name="Adams T.M."/>
            <person name="Armitage A.D."/>
            <person name="Sobczyk M.K."/>
            <person name="Bates H.J."/>
            <person name="Dunwell J.M."/>
            <person name="Nellist C.F."/>
            <person name="Harrison R.J."/>
        </authorList>
    </citation>
    <scope>NUCLEOTIDE SEQUENCE [LARGE SCALE GENOMIC DNA]</scope>
    <source>
        <strain evidence="2 3">ONT-3</strain>
    </source>
</reference>
<protein>
    <submittedName>
        <fullName evidence="2">Uncharacterized protein</fullName>
    </submittedName>
</protein>
<dbReference type="AlphaFoldDB" id="A0A6G0LF13"/>